<dbReference type="Proteomes" id="UP001460270">
    <property type="component" value="Unassembled WGS sequence"/>
</dbReference>
<feature type="region of interest" description="Disordered" evidence="1">
    <location>
        <begin position="48"/>
        <end position="73"/>
    </location>
</feature>
<protein>
    <submittedName>
        <fullName evidence="2">Uncharacterized protein</fullName>
    </submittedName>
</protein>
<evidence type="ECO:0000313" key="3">
    <source>
        <dbReference type="Proteomes" id="UP001460270"/>
    </source>
</evidence>
<evidence type="ECO:0000256" key="1">
    <source>
        <dbReference type="SAM" id="MobiDB-lite"/>
    </source>
</evidence>
<reference evidence="3" key="1">
    <citation type="submission" date="2024-04" db="EMBL/GenBank/DDBJ databases">
        <title>Salinicola lusitanus LLJ914,a marine bacterium isolated from the Okinawa Trough.</title>
        <authorList>
            <person name="Li J."/>
        </authorList>
    </citation>
    <scope>NUCLEOTIDE SEQUENCE [LARGE SCALE GENOMIC DNA]</scope>
</reference>
<accession>A0AAW0NRL0</accession>
<gene>
    <name evidence="2" type="ORF">WMY93_019589</name>
</gene>
<name>A0AAW0NRL0_9GOBI</name>
<evidence type="ECO:0000313" key="2">
    <source>
        <dbReference type="EMBL" id="KAK7898736.1"/>
    </source>
</evidence>
<organism evidence="2 3">
    <name type="scientific">Mugilogobius chulae</name>
    <name type="common">yellowstripe goby</name>
    <dbReference type="NCBI Taxonomy" id="88201"/>
    <lineage>
        <taxon>Eukaryota</taxon>
        <taxon>Metazoa</taxon>
        <taxon>Chordata</taxon>
        <taxon>Craniata</taxon>
        <taxon>Vertebrata</taxon>
        <taxon>Euteleostomi</taxon>
        <taxon>Actinopterygii</taxon>
        <taxon>Neopterygii</taxon>
        <taxon>Teleostei</taxon>
        <taxon>Neoteleostei</taxon>
        <taxon>Acanthomorphata</taxon>
        <taxon>Gobiaria</taxon>
        <taxon>Gobiiformes</taxon>
        <taxon>Gobioidei</taxon>
        <taxon>Gobiidae</taxon>
        <taxon>Gobionellinae</taxon>
        <taxon>Mugilogobius</taxon>
    </lineage>
</organism>
<proteinExistence type="predicted"/>
<keyword evidence="3" id="KW-1185">Reference proteome</keyword>
<dbReference type="AlphaFoldDB" id="A0AAW0NRL0"/>
<sequence>MGVKLKWSRSESELQLIQIPLRFCEPRAVNQGWTRILTGLQSRLLPHTTPPSLPPFSTRSLPLSAPPPPAPAHTRTVSISAAQRDVLCWAVAVTQSHLQYVSLPQGRCDSEDLSLQKHTSSLTVAAYVITFVFSISTGGADVEMKLR</sequence>
<dbReference type="EMBL" id="JBBPFD010000014">
    <property type="protein sequence ID" value="KAK7898736.1"/>
    <property type="molecule type" value="Genomic_DNA"/>
</dbReference>
<comment type="caution">
    <text evidence="2">The sequence shown here is derived from an EMBL/GenBank/DDBJ whole genome shotgun (WGS) entry which is preliminary data.</text>
</comment>